<dbReference type="PANTHER" id="PTHR10306:SF17">
    <property type="entry name" value="MARVEL DOMAIN-CONTAINING PROTEIN"/>
    <property type="match status" value="1"/>
</dbReference>
<dbReference type="GeneID" id="20244791"/>
<evidence type="ECO:0000313" key="12">
    <source>
        <dbReference type="Proteomes" id="UP000030746"/>
    </source>
</evidence>
<dbReference type="STRING" id="225164.V3ZVY0"/>
<dbReference type="KEGG" id="lgi:LOTGIDRAFT_188384"/>
<proteinExistence type="inferred from homology"/>
<dbReference type="GO" id="GO:0030672">
    <property type="term" value="C:synaptic vesicle membrane"/>
    <property type="evidence" value="ECO:0007669"/>
    <property type="project" value="TreeGrafter"/>
</dbReference>
<feature type="transmembrane region" description="Helical" evidence="9">
    <location>
        <begin position="25"/>
        <end position="47"/>
    </location>
</feature>
<dbReference type="Pfam" id="PF01284">
    <property type="entry name" value="MARVEL"/>
    <property type="match status" value="1"/>
</dbReference>
<dbReference type="InterPro" id="IPR001285">
    <property type="entry name" value="Synaptophysin/porin"/>
</dbReference>
<dbReference type="HOGENOM" id="CLU_064642_1_0_1"/>
<dbReference type="InterPro" id="IPR008253">
    <property type="entry name" value="Marvel"/>
</dbReference>
<evidence type="ECO:0000256" key="2">
    <source>
        <dbReference type="ARBA" id="ARBA00006476"/>
    </source>
</evidence>
<dbReference type="OrthoDB" id="10006326at2759"/>
<keyword evidence="4 9" id="KW-1133">Transmembrane helix</keyword>
<protein>
    <recommendedName>
        <fullName evidence="10">MARVEL domain-containing protein</fullName>
    </recommendedName>
</protein>
<evidence type="ECO:0000256" key="5">
    <source>
        <dbReference type="ARBA" id="ARBA00023136"/>
    </source>
</evidence>
<organism evidence="11 12">
    <name type="scientific">Lottia gigantea</name>
    <name type="common">Giant owl limpet</name>
    <dbReference type="NCBI Taxonomy" id="225164"/>
    <lineage>
        <taxon>Eukaryota</taxon>
        <taxon>Metazoa</taxon>
        <taxon>Spiralia</taxon>
        <taxon>Lophotrochozoa</taxon>
        <taxon>Mollusca</taxon>
        <taxon>Gastropoda</taxon>
        <taxon>Patellogastropoda</taxon>
        <taxon>Lottioidea</taxon>
        <taxon>Lottiidae</taxon>
        <taxon>Lottia</taxon>
    </lineage>
</organism>
<evidence type="ECO:0000256" key="8">
    <source>
        <dbReference type="SAM" id="MobiDB-lite"/>
    </source>
</evidence>
<feature type="domain" description="MARVEL" evidence="10">
    <location>
        <begin position="15"/>
        <end position="225"/>
    </location>
</feature>
<evidence type="ECO:0000256" key="7">
    <source>
        <dbReference type="PROSITE-ProRule" id="PRU00581"/>
    </source>
</evidence>
<feature type="region of interest" description="Disordered" evidence="8">
    <location>
        <begin position="232"/>
        <end position="251"/>
    </location>
</feature>
<keyword evidence="6" id="KW-0325">Glycoprotein</keyword>
<comment type="subcellular location">
    <subcellularLocation>
        <location evidence="1">Membrane</location>
        <topology evidence="1">Multi-pass membrane protein</topology>
    </subcellularLocation>
</comment>
<evidence type="ECO:0000256" key="1">
    <source>
        <dbReference type="ARBA" id="ARBA00004141"/>
    </source>
</evidence>
<evidence type="ECO:0000256" key="4">
    <source>
        <dbReference type="ARBA" id="ARBA00022989"/>
    </source>
</evidence>
<dbReference type="PROSITE" id="PS51225">
    <property type="entry name" value="MARVEL"/>
    <property type="match status" value="1"/>
</dbReference>
<feature type="transmembrane region" description="Helical" evidence="9">
    <location>
        <begin position="134"/>
        <end position="155"/>
    </location>
</feature>
<comment type="similarity">
    <text evidence="2">Belongs to the synaptophysin/synaptobrevin family.</text>
</comment>
<dbReference type="EMBL" id="KB201611">
    <property type="protein sequence ID" value="ESO95673.1"/>
    <property type="molecule type" value="Genomic_DNA"/>
</dbReference>
<dbReference type="AlphaFoldDB" id="V3ZVY0"/>
<evidence type="ECO:0000259" key="10">
    <source>
        <dbReference type="PROSITE" id="PS51225"/>
    </source>
</evidence>
<reference evidence="11 12" key="1">
    <citation type="journal article" date="2013" name="Nature">
        <title>Insights into bilaterian evolution from three spiralian genomes.</title>
        <authorList>
            <person name="Simakov O."/>
            <person name="Marletaz F."/>
            <person name="Cho S.J."/>
            <person name="Edsinger-Gonzales E."/>
            <person name="Havlak P."/>
            <person name="Hellsten U."/>
            <person name="Kuo D.H."/>
            <person name="Larsson T."/>
            <person name="Lv J."/>
            <person name="Arendt D."/>
            <person name="Savage R."/>
            <person name="Osoegawa K."/>
            <person name="de Jong P."/>
            <person name="Grimwood J."/>
            <person name="Chapman J.A."/>
            <person name="Shapiro H."/>
            <person name="Aerts A."/>
            <person name="Otillar R.P."/>
            <person name="Terry A.Y."/>
            <person name="Boore J.L."/>
            <person name="Grigoriev I.V."/>
            <person name="Lindberg D.R."/>
            <person name="Seaver E.C."/>
            <person name="Weisblat D.A."/>
            <person name="Putnam N.H."/>
            <person name="Rokhsar D.S."/>
        </authorList>
    </citation>
    <scope>NUCLEOTIDE SEQUENCE [LARGE SCALE GENOMIC DNA]</scope>
</reference>
<keyword evidence="5 7" id="KW-0472">Membrane</keyword>
<feature type="transmembrane region" description="Helical" evidence="9">
    <location>
        <begin position="100"/>
        <end position="122"/>
    </location>
</feature>
<evidence type="ECO:0000256" key="3">
    <source>
        <dbReference type="ARBA" id="ARBA00022692"/>
    </source>
</evidence>
<dbReference type="RefSeq" id="XP_009053526.1">
    <property type="nucleotide sequence ID" value="XM_009055278.1"/>
</dbReference>
<keyword evidence="3 7" id="KW-0812">Transmembrane</keyword>
<sequence length="251" mass="27856">MESAGQVVSAFNGRVIKEPRGFIKVIEWILAIFAFATTTSFSSSTIFRVNCEPPKTVKFSYSYPFDLHEITFTVPESCDNGTTKTQQVHLLAGATAPAQFYVFVGVIVFLYCMAALVLYMFFDDMYRRNTRMVIGDFIISVVLTILWLISASAWAQGVTDVKEYTDPVDSNMFGNDKIIAVCGPVGACENVQLGNFAGLNVSLIFGFLNFGVWVGNLWFLFKETPWFKGSSEQAEPETPYAPSSMPPNSNI</sequence>
<keyword evidence="12" id="KW-1185">Reference proteome</keyword>
<gene>
    <name evidence="11" type="ORF">LOTGIDRAFT_188384</name>
</gene>
<dbReference type="PANTHER" id="PTHR10306">
    <property type="entry name" value="SYNAPTOPHYSIN"/>
    <property type="match status" value="1"/>
</dbReference>
<dbReference type="CTD" id="20244791"/>
<dbReference type="OMA" id="VYIGYKH"/>
<feature type="transmembrane region" description="Helical" evidence="9">
    <location>
        <begin position="201"/>
        <end position="221"/>
    </location>
</feature>
<accession>V3ZVY0</accession>
<evidence type="ECO:0000256" key="9">
    <source>
        <dbReference type="SAM" id="Phobius"/>
    </source>
</evidence>
<evidence type="ECO:0000256" key="6">
    <source>
        <dbReference type="ARBA" id="ARBA00023180"/>
    </source>
</evidence>
<dbReference type="PRINTS" id="PR00220">
    <property type="entry name" value="SYNAPTOPHYSN"/>
</dbReference>
<name>V3ZVY0_LOTGI</name>
<dbReference type="Proteomes" id="UP000030746">
    <property type="component" value="Unassembled WGS sequence"/>
</dbReference>
<evidence type="ECO:0000313" key="11">
    <source>
        <dbReference type="EMBL" id="ESO95673.1"/>
    </source>
</evidence>